<feature type="domain" description="Major facilitator superfamily (MFS) profile" evidence="10">
    <location>
        <begin position="30"/>
        <end position="489"/>
    </location>
</feature>
<dbReference type="GO" id="GO:0046677">
    <property type="term" value="P:response to antibiotic"/>
    <property type="evidence" value="ECO:0007669"/>
    <property type="project" value="UniProtKB-KW"/>
</dbReference>
<feature type="transmembrane region" description="Helical" evidence="9">
    <location>
        <begin position="216"/>
        <end position="235"/>
    </location>
</feature>
<evidence type="ECO:0000256" key="3">
    <source>
        <dbReference type="ARBA" id="ARBA00022475"/>
    </source>
</evidence>
<dbReference type="InterPro" id="IPR036259">
    <property type="entry name" value="MFS_trans_sf"/>
</dbReference>
<evidence type="ECO:0000256" key="5">
    <source>
        <dbReference type="ARBA" id="ARBA00022989"/>
    </source>
</evidence>
<sequence length="502" mass="51858">MPRPTADAPAGAAVTSLPSADAPPPHRWWILAVIGLAQLMVVLDATIVNIALPSAQKDLGFSDGNRQWIVTAYALAFGSLLLLGGRIADLFGRKMTFLVGLVGFAGASALGGAAGSFGILVTARAAQGLFGALLAPAALSLLTTTFTDARERARAFGVYGAIAGAGGAIGLLLGGVLTEHLTWRWTLYVNLAFAAVAFIGGALLLRRATRDKTATIDIPGAVLVSAGLFGLVYGFSNAESHAWDSPATWGFLVGGAVLLAVFAWWQTRSAHPLLPLRVLLDRNRGASFVSVLITGAGMFGVFLFLTYYLQQSLGYTPIRTGLAFLPMVAALMVTSALASTVLVPRTGPKAVVPLGMGTAAAGMAWLTALDLHSGYPTDILPPLVVAGLGLGLVMAPAMSLATAGVDAEDAGVASAAVNTMQQVGGSLGTALLNTLTTSAVTDYLDGRNPRDPAVLAQARLEGYSTAYWWSAVFFAAGLIISVLLYRRGAPAQDRDAAPVVHM</sequence>
<comment type="subcellular location">
    <subcellularLocation>
        <location evidence="1">Cell membrane</location>
        <topology evidence="1">Multi-pass membrane protein</topology>
    </subcellularLocation>
</comment>
<accession>A0A6G4ABD9</accession>
<evidence type="ECO:0000256" key="9">
    <source>
        <dbReference type="SAM" id="Phobius"/>
    </source>
</evidence>
<dbReference type="InterPro" id="IPR004638">
    <property type="entry name" value="EmrB-like"/>
</dbReference>
<dbReference type="PANTHER" id="PTHR42718">
    <property type="entry name" value="MAJOR FACILITATOR SUPERFAMILY MULTIDRUG TRANSPORTER MFSC"/>
    <property type="match status" value="1"/>
</dbReference>
<feature type="transmembrane region" description="Helical" evidence="9">
    <location>
        <begin position="28"/>
        <end position="48"/>
    </location>
</feature>
<dbReference type="InterPro" id="IPR005829">
    <property type="entry name" value="Sugar_transporter_CS"/>
</dbReference>
<keyword evidence="7" id="KW-0046">Antibiotic resistance</keyword>
<dbReference type="GO" id="GO:0022857">
    <property type="term" value="F:transmembrane transporter activity"/>
    <property type="evidence" value="ECO:0007669"/>
    <property type="project" value="InterPro"/>
</dbReference>
<dbReference type="Gene3D" id="1.20.1250.20">
    <property type="entry name" value="MFS general substrate transporter like domains"/>
    <property type="match status" value="1"/>
</dbReference>
<dbReference type="InterPro" id="IPR020846">
    <property type="entry name" value="MFS_dom"/>
</dbReference>
<dbReference type="PANTHER" id="PTHR42718:SF46">
    <property type="entry name" value="BLR6921 PROTEIN"/>
    <property type="match status" value="1"/>
</dbReference>
<feature type="transmembrane region" description="Helical" evidence="9">
    <location>
        <begin position="321"/>
        <end position="343"/>
    </location>
</feature>
<evidence type="ECO:0000256" key="1">
    <source>
        <dbReference type="ARBA" id="ARBA00004651"/>
    </source>
</evidence>
<feature type="transmembrane region" description="Helical" evidence="9">
    <location>
        <begin position="466"/>
        <end position="485"/>
    </location>
</feature>
<evidence type="ECO:0000259" key="10">
    <source>
        <dbReference type="PROSITE" id="PS50850"/>
    </source>
</evidence>
<name>A0A6G4ABD9_9ACTN</name>
<dbReference type="Gene3D" id="1.20.1720.10">
    <property type="entry name" value="Multidrug resistance protein D"/>
    <property type="match status" value="1"/>
</dbReference>
<comment type="caution">
    <text evidence="11">The sequence shown here is derived from an EMBL/GenBank/DDBJ whole genome shotgun (WGS) entry which is preliminary data.</text>
</comment>
<feature type="transmembrane region" description="Helical" evidence="9">
    <location>
        <begin position="125"/>
        <end position="144"/>
    </location>
</feature>
<evidence type="ECO:0000313" key="11">
    <source>
        <dbReference type="EMBL" id="NEW70726.1"/>
    </source>
</evidence>
<feature type="transmembrane region" description="Helical" evidence="9">
    <location>
        <begin position="286"/>
        <end position="309"/>
    </location>
</feature>
<feature type="region of interest" description="Disordered" evidence="8">
    <location>
        <begin position="1"/>
        <end position="22"/>
    </location>
</feature>
<reference evidence="11" key="1">
    <citation type="submission" date="2020-02" db="EMBL/GenBank/DDBJ databases">
        <title>A new Streptomyces sp. for controlling soil-borne diseases.</title>
        <authorList>
            <person name="Li X."/>
            <person name="Tian Y."/>
            <person name="Gao K."/>
        </authorList>
    </citation>
    <scope>NUCLEOTIDE SEQUENCE [LARGE SCALE GENOMIC DNA]</scope>
    <source>
        <strain evidence="11">0250</strain>
    </source>
</reference>
<evidence type="ECO:0000256" key="2">
    <source>
        <dbReference type="ARBA" id="ARBA00022448"/>
    </source>
</evidence>
<proteinExistence type="predicted"/>
<evidence type="ECO:0000256" key="7">
    <source>
        <dbReference type="ARBA" id="ARBA00023251"/>
    </source>
</evidence>
<keyword evidence="3" id="KW-1003">Cell membrane</keyword>
<feature type="transmembrane region" description="Helical" evidence="9">
    <location>
        <begin position="97"/>
        <end position="119"/>
    </location>
</feature>
<feature type="transmembrane region" description="Helical" evidence="9">
    <location>
        <begin position="183"/>
        <end position="204"/>
    </location>
</feature>
<dbReference type="SUPFAM" id="SSF103473">
    <property type="entry name" value="MFS general substrate transporter"/>
    <property type="match status" value="1"/>
</dbReference>
<dbReference type="NCBIfam" id="TIGR00711">
    <property type="entry name" value="efflux_EmrB"/>
    <property type="match status" value="1"/>
</dbReference>
<dbReference type="RefSeq" id="WP_164425814.1">
    <property type="nucleotide sequence ID" value="NZ_JAAIKT010000008.1"/>
</dbReference>
<keyword evidence="2" id="KW-0813">Transport</keyword>
<evidence type="ECO:0000256" key="8">
    <source>
        <dbReference type="SAM" id="MobiDB-lite"/>
    </source>
</evidence>
<keyword evidence="4 9" id="KW-0812">Transmembrane</keyword>
<evidence type="ECO:0000313" key="12">
    <source>
        <dbReference type="Proteomes" id="UP000476310"/>
    </source>
</evidence>
<dbReference type="InterPro" id="IPR011701">
    <property type="entry name" value="MFS"/>
</dbReference>
<dbReference type="GO" id="GO:0005886">
    <property type="term" value="C:plasma membrane"/>
    <property type="evidence" value="ECO:0007669"/>
    <property type="project" value="UniProtKB-SubCell"/>
</dbReference>
<feature type="transmembrane region" description="Helical" evidence="9">
    <location>
        <begin position="247"/>
        <end position="265"/>
    </location>
</feature>
<keyword evidence="12" id="KW-1185">Reference proteome</keyword>
<feature type="transmembrane region" description="Helical" evidence="9">
    <location>
        <begin position="68"/>
        <end position="85"/>
    </location>
</feature>
<gene>
    <name evidence="11" type="ORF">G4H13_09950</name>
</gene>
<dbReference type="CDD" id="cd17321">
    <property type="entry name" value="MFS_MMR_MDR_like"/>
    <property type="match status" value="1"/>
</dbReference>
<protein>
    <submittedName>
        <fullName evidence="11">MFS transporter</fullName>
    </submittedName>
</protein>
<dbReference type="AlphaFoldDB" id="A0A6G4ABD9"/>
<dbReference type="PROSITE" id="PS50850">
    <property type="entry name" value="MFS"/>
    <property type="match status" value="1"/>
</dbReference>
<organism evidence="11 12">
    <name type="scientific">Streptomyces rhizosphaericus</name>
    <dbReference type="NCBI Taxonomy" id="114699"/>
    <lineage>
        <taxon>Bacteria</taxon>
        <taxon>Bacillati</taxon>
        <taxon>Actinomycetota</taxon>
        <taxon>Actinomycetes</taxon>
        <taxon>Kitasatosporales</taxon>
        <taxon>Streptomycetaceae</taxon>
        <taxon>Streptomyces</taxon>
        <taxon>Streptomyces violaceusniger group</taxon>
    </lineage>
</organism>
<evidence type="ECO:0000256" key="4">
    <source>
        <dbReference type="ARBA" id="ARBA00022692"/>
    </source>
</evidence>
<dbReference type="PROSITE" id="PS00216">
    <property type="entry name" value="SUGAR_TRANSPORT_1"/>
    <property type="match status" value="1"/>
</dbReference>
<keyword evidence="5 9" id="KW-1133">Transmembrane helix</keyword>
<evidence type="ECO:0000256" key="6">
    <source>
        <dbReference type="ARBA" id="ARBA00023136"/>
    </source>
</evidence>
<dbReference type="Proteomes" id="UP000476310">
    <property type="component" value="Unassembled WGS sequence"/>
</dbReference>
<dbReference type="EMBL" id="JAAIKT010000008">
    <property type="protein sequence ID" value="NEW70726.1"/>
    <property type="molecule type" value="Genomic_DNA"/>
</dbReference>
<feature type="transmembrane region" description="Helical" evidence="9">
    <location>
        <begin position="350"/>
        <end position="368"/>
    </location>
</feature>
<feature type="transmembrane region" description="Helical" evidence="9">
    <location>
        <begin position="156"/>
        <end position="177"/>
    </location>
</feature>
<dbReference type="Pfam" id="PF07690">
    <property type="entry name" value="MFS_1"/>
    <property type="match status" value="1"/>
</dbReference>
<keyword evidence="6 9" id="KW-0472">Membrane</keyword>